<evidence type="ECO:0000256" key="1">
    <source>
        <dbReference type="ARBA" id="ARBA00001946"/>
    </source>
</evidence>
<dbReference type="InterPro" id="IPR020476">
    <property type="entry name" value="Nudix_hydrolase"/>
</dbReference>
<evidence type="ECO:0000313" key="6">
    <source>
        <dbReference type="Proteomes" id="UP001343492"/>
    </source>
</evidence>
<dbReference type="SUPFAM" id="SSF55811">
    <property type="entry name" value="Nudix"/>
    <property type="match status" value="1"/>
</dbReference>
<dbReference type="PROSITE" id="PS51462">
    <property type="entry name" value="NUDIX"/>
    <property type="match status" value="1"/>
</dbReference>
<reference evidence="5 6" key="1">
    <citation type="submission" date="2024-01" db="EMBL/GenBank/DDBJ databases">
        <title>The genome sequence of Erythrobacteraceae sp. strain 1XM1-14.</title>
        <authorList>
            <person name="Liu Y."/>
        </authorList>
    </citation>
    <scope>NUCLEOTIDE SEQUENCE [LARGE SCALE GENOMIC DNA]</scope>
    <source>
        <strain evidence="5 6">1XM1-14</strain>
    </source>
</reference>
<keyword evidence="6" id="KW-1185">Reference proteome</keyword>
<proteinExistence type="inferred from homology"/>
<gene>
    <name evidence="5" type="ORF">VRS74_10400</name>
</gene>
<accession>A0ABU7GG79</accession>
<dbReference type="PANTHER" id="PTHR43046:SF16">
    <property type="entry name" value="ADP-RIBOSE PYROPHOSPHATASE YJHB-RELATED"/>
    <property type="match status" value="1"/>
</dbReference>
<feature type="domain" description="Nudix hydrolase" evidence="4">
    <location>
        <begin position="34"/>
        <end position="158"/>
    </location>
</feature>
<comment type="similarity">
    <text evidence="3">Belongs to the Nudix hydrolase family.</text>
</comment>
<dbReference type="Gene3D" id="3.90.79.10">
    <property type="entry name" value="Nucleoside Triphosphate Pyrophosphohydrolase"/>
    <property type="match status" value="1"/>
</dbReference>
<dbReference type="InterPro" id="IPR000086">
    <property type="entry name" value="NUDIX_hydrolase_dom"/>
</dbReference>
<dbReference type="PANTHER" id="PTHR43046">
    <property type="entry name" value="GDP-MANNOSE MANNOSYL HYDROLASE"/>
    <property type="match status" value="1"/>
</dbReference>
<evidence type="ECO:0000313" key="5">
    <source>
        <dbReference type="EMBL" id="MEE1878092.1"/>
    </source>
</evidence>
<dbReference type="InterPro" id="IPR020084">
    <property type="entry name" value="NUDIX_hydrolase_CS"/>
</dbReference>
<name>A0ABU7GG79_9SPHN</name>
<protein>
    <submittedName>
        <fullName evidence="5">NUDIX domain-containing protein</fullName>
    </submittedName>
</protein>
<dbReference type="Proteomes" id="UP001343492">
    <property type="component" value="Unassembled WGS sequence"/>
</dbReference>
<dbReference type="EMBL" id="JAZDQV010000010">
    <property type="protein sequence ID" value="MEE1878092.1"/>
    <property type="molecule type" value="Genomic_DNA"/>
</dbReference>
<evidence type="ECO:0000256" key="2">
    <source>
        <dbReference type="ARBA" id="ARBA00022801"/>
    </source>
</evidence>
<keyword evidence="2 3" id="KW-0378">Hydrolase</keyword>
<organism evidence="5 6">
    <name type="scientific">Altererythrobacter litoralis</name>
    <dbReference type="NCBI Taxonomy" id="3113904"/>
    <lineage>
        <taxon>Bacteria</taxon>
        <taxon>Pseudomonadati</taxon>
        <taxon>Pseudomonadota</taxon>
        <taxon>Alphaproteobacteria</taxon>
        <taxon>Sphingomonadales</taxon>
        <taxon>Erythrobacteraceae</taxon>
        <taxon>Altererythrobacter</taxon>
    </lineage>
</organism>
<dbReference type="InterPro" id="IPR015797">
    <property type="entry name" value="NUDIX_hydrolase-like_dom_sf"/>
</dbReference>
<dbReference type="RefSeq" id="WP_354145196.1">
    <property type="nucleotide sequence ID" value="NZ_JAZDQV010000010.1"/>
</dbReference>
<dbReference type="Pfam" id="PF00293">
    <property type="entry name" value="NUDIX"/>
    <property type="match status" value="1"/>
</dbReference>
<comment type="caution">
    <text evidence="5">The sequence shown here is derived from an EMBL/GenBank/DDBJ whole genome shotgun (WGS) entry which is preliminary data.</text>
</comment>
<dbReference type="PRINTS" id="PR00502">
    <property type="entry name" value="NUDIXFAMILY"/>
</dbReference>
<sequence>MLHLIIRIVPAPVHRAILPLAFRLRHRWRRWRKVPIHGCNVVVTDLDGAVLLLRHSYGPDYWCLPGGGLNSNEDPAEAAMRELREELGIEPARLKSHGTIESEISGSPYTAHLFSAVVDRHPKPDRREVIEARFFPPHSLPEPLGREARRQLAAWRERR</sequence>
<comment type="cofactor">
    <cofactor evidence="1">
        <name>Mg(2+)</name>
        <dbReference type="ChEBI" id="CHEBI:18420"/>
    </cofactor>
</comment>
<evidence type="ECO:0000259" key="4">
    <source>
        <dbReference type="PROSITE" id="PS51462"/>
    </source>
</evidence>
<dbReference type="CDD" id="cd02883">
    <property type="entry name" value="NUDIX_Hydrolase"/>
    <property type="match status" value="1"/>
</dbReference>
<dbReference type="PROSITE" id="PS00893">
    <property type="entry name" value="NUDIX_BOX"/>
    <property type="match status" value="1"/>
</dbReference>
<evidence type="ECO:0000256" key="3">
    <source>
        <dbReference type="RuleBase" id="RU003476"/>
    </source>
</evidence>